<organism evidence="8">
    <name type="scientific">freshwater metagenome</name>
    <dbReference type="NCBI Taxonomy" id="449393"/>
    <lineage>
        <taxon>unclassified sequences</taxon>
        <taxon>metagenomes</taxon>
        <taxon>ecological metagenomes</taxon>
    </lineage>
</organism>
<dbReference type="InterPro" id="IPR001650">
    <property type="entry name" value="Helicase_C-like"/>
</dbReference>
<protein>
    <submittedName>
        <fullName evidence="8">Unannotated protein</fullName>
    </submittedName>
</protein>
<dbReference type="SMART" id="SM00487">
    <property type="entry name" value="DEXDc"/>
    <property type="match status" value="1"/>
</dbReference>
<dbReference type="PROSITE" id="PS51192">
    <property type="entry name" value="HELICASE_ATP_BIND_1"/>
    <property type="match status" value="1"/>
</dbReference>
<dbReference type="InterPro" id="IPR050699">
    <property type="entry name" value="RNA-DNA_Helicase"/>
</dbReference>
<dbReference type="GO" id="GO:0004386">
    <property type="term" value="F:helicase activity"/>
    <property type="evidence" value="ECO:0007669"/>
    <property type="project" value="UniProtKB-KW"/>
</dbReference>
<keyword evidence="3" id="KW-0347">Helicase</keyword>
<reference evidence="8" key="1">
    <citation type="submission" date="2020-05" db="EMBL/GenBank/DDBJ databases">
        <authorList>
            <person name="Chiriac C."/>
            <person name="Salcher M."/>
            <person name="Ghai R."/>
            <person name="Kavagutti S V."/>
        </authorList>
    </citation>
    <scope>NUCLEOTIDE SEQUENCE</scope>
</reference>
<keyword evidence="4" id="KW-0067">ATP-binding</keyword>
<dbReference type="PANTHER" id="PTHR12131">
    <property type="entry name" value="ATP-DEPENDENT RNA AND DNA HELICASE"/>
    <property type="match status" value="1"/>
</dbReference>
<dbReference type="Pfam" id="PF00271">
    <property type="entry name" value="Helicase_C"/>
    <property type="match status" value="1"/>
</dbReference>
<dbReference type="SUPFAM" id="SSF52540">
    <property type="entry name" value="P-loop containing nucleoside triphosphate hydrolases"/>
    <property type="match status" value="1"/>
</dbReference>
<dbReference type="AlphaFoldDB" id="A0A6J6B6X4"/>
<dbReference type="GO" id="GO:0055087">
    <property type="term" value="C:Ski complex"/>
    <property type="evidence" value="ECO:0007669"/>
    <property type="project" value="TreeGrafter"/>
</dbReference>
<accession>A0A6J6B6X4</accession>
<evidence type="ECO:0000256" key="1">
    <source>
        <dbReference type="ARBA" id="ARBA00022741"/>
    </source>
</evidence>
<dbReference type="Gene3D" id="3.40.50.300">
    <property type="entry name" value="P-loop containing nucleotide triphosphate hydrolases"/>
    <property type="match status" value="2"/>
</dbReference>
<dbReference type="Pfam" id="PF26090">
    <property type="entry name" value="SH3_HelY"/>
    <property type="match status" value="1"/>
</dbReference>
<dbReference type="PANTHER" id="PTHR12131:SF1">
    <property type="entry name" value="ATP-DEPENDENT RNA HELICASE SUPV3L1, MITOCHONDRIAL-RELATED"/>
    <property type="match status" value="1"/>
</dbReference>
<dbReference type="SMART" id="SM00490">
    <property type="entry name" value="HELICc"/>
    <property type="match status" value="1"/>
</dbReference>
<dbReference type="SMART" id="SM01142">
    <property type="entry name" value="DSHCT"/>
    <property type="match status" value="1"/>
</dbReference>
<evidence type="ECO:0000256" key="3">
    <source>
        <dbReference type="ARBA" id="ARBA00022806"/>
    </source>
</evidence>
<evidence type="ECO:0000256" key="2">
    <source>
        <dbReference type="ARBA" id="ARBA00022801"/>
    </source>
</evidence>
<proteinExistence type="predicted"/>
<dbReference type="Pfam" id="PF08148">
    <property type="entry name" value="DSHCT"/>
    <property type="match status" value="1"/>
</dbReference>
<dbReference type="InterPro" id="IPR014001">
    <property type="entry name" value="Helicase_ATP-bd"/>
</dbReference>
<dbReference type="InterPro" id="IPR058621">
    <property type="entry name" value="SH3_HelY"/>
</dbReference>
<evidence type="ECO:0000259" key="6">
    <source>
        <dbReference type="PROSITE" id="PS51192"/>
    </source>
</evidence>
<keyword evidence="1" id="KW-0547">Nucleotide-binding</keyword>
<feature type="compositionally biased region" description="Basic and acidic residues" evidence="5">
    <location>
        <begin position="241"/>
        <end position="253"/>
    </location>
</feature>
<dbReference type="GO" id="GO:0016787">
    <property type="term" value="F:hydrolase activity"/>
    <property type="evidence" value="ECO:0007669"/>
    <property type="project" value="UniProtKB-KW"/>
</dbReference>
<evidence type="ECO:0000259" key="7">
    <source>
        <dbReference type="PROSITE" id="PS51194"/>
    </source>
</evidence>
<name>A0A6J6B6X4_9ZZZZ</name>
<evidence type="ECO:0000256" key="4">
    <source>
        <dbReference type="ARBA" id="ARBA00022840"/>
    </source>
</evidence>
<dbReference type="Pfam" id="PF00270">
    <property type="entry name" value="DEAD"/>
    <property type="match status" value="1"/>
</dbReference>
<dbReference type="GO" id="GO:0070478">
    <property type="term" value="P:nuclear-transcribed mRNA catabolic process, 3'-5' exonucleolytic nonsense-mediated decay"/>
    <property type="evidence" value="ECO:0007669"/>
    <property type="project" value="TreeGrafter"/>
</dbReference>
<gene>
    <name evidence="8" type="ORF">UFOPK1353_00582</name>
</gene>
<feature type="domain" description="Helicase ATP-binding" evidence="6">
    <location>
        <begin position="25"/>
        <end position="183"/>
    </location>
</feature>
<dbReference type="InterPro" id="IPR027417">
    <property type="entry name" value="P-loop_NTPase"/>
</dbReference>
<dbReference type="PROSITE" id="PS51194">
    <property type="entry name" value="HELICASE_CTER"/>
    <property type="match status" value="1"/>
</dbReference>
<evidence type="ECO:0000256" key="5">
    <source>
        <dbReference type="SAM" id="MobiDB-lite"/>
    </source>
</evidence>
<keyword evidence="2" id="KW-0378">Hydrolase</keyword>
<feature type="compositionally biased region" description="Polar residues" evidence="5">
    <location>
        <begin position="229"/>
        <end position="240"/>
    </location>
</feature>
<dbReference type="EMBL" id="CAEZSE010000076">
    <property type="protein sequence ID" value="CAB4534842.1"/>
    <property type="molecule type" value="Genomic_DNA"/>
</dbReference>
<feature type="domain" description="Helicase C-terminal" evidence="7">
    <location>
        <begin position="273"/>
        <end position="469"/>
    </location>
</feature>
<evidence type="ECO:0000313" key="8">
    <source>
        <dbReference type="EMBL" id="CAB4534842.1"/>
    </source>
</evidence>
<dbReference type="GO" id="GO:0003676">
    <property type="term" value="F:nucleic acid binding"/>
    <property type="evidence" value="ECO:0007669"/>
    <property type="project" value="InterPro"/>
</dbReference>
<dbReference type="GO" id="GO:0005524">
    <property type="term" value="F:ATP binding"/>
    <property type="evidence" value="ECO:0007669"/>
    <property type="project" value="UniProtKB-KW"/>
</dbReference>
<dbReference type="InterPro" id="IPR012961">
    <property type="entry name" value="Ski2/MTR4_C"/>
</dbReference>
<dbReference type="CDD" id="cd18795">
    <property type="entry name" value="SF2_C_Ski2"/>
    <property type="match status" value="1"/>
</dbReference>
<feature type="region of interest" description="Disordered" evidence="5">
    <location>
        <begin position="227"/>
        <end position="259"/>
    </location>
</feature>
<dbReference type="InterPro" id="IPR011545">
    <property type="entry name" value="DEAD/DEAH_box_helicase_dom"/>
</dbReference>
<sequence length="876" mass="97014">MARPSRESIIARYDFALDKFQLDAIDALDAGSSVLVAAPTGSGKTLIAEYAIDAAIQQRRRAFYTAPIKALSNQKFNDLVAHYGKSEVGLLTGDNSINTSAPILVMTTEVLRNMIYARSEALNRLAVVVLDEVHFLQDAYRGPVWEEVIIHLDPTVQLVCLSATVSNATEVTEWLSTVRGRTVAIVEEKRPVDLINHFVVGDASTHQVSMFETIVNGQANPEVTRLEQHATQSAQRGNFRSHQESQNRQERRNKPAAKRSRLFAPSRVEIAELLEQQDLLPAIVFIFSRNQCDEAAESCVRAGIRLTNPEQRTEISEIIDQRVTNFSDDDLAALSFSKFANQLESGIGAHHAGLIPAFKEIVEECFIRGLVRLVFATETLAVGLNMPARAVVIDKLTKFTGEHHQPLKASEYTQLTGRAGRRGIDTVGHALVLYNQYVSFDQVAALALSRSFRLTSAFRPTYNMAANLIQTHSRQEAHHLLNLSFAQFQSGRDVVELQARITRRSKERDRLREQAKSPFGDIDEYRNAFEIRPDARQIIDAIDSLKPGDLILVPKSGRETKAAVIATAQRVNGTKLTLVAGTKAVLQLQAGDFDTPPVKQGHIVLPDSLAFTSPKFIKEVALRVMRTKPNKLHAKSSPSKNFTELSHTVSQDPELRRRLIAAKSADRIDSELAIMEARINKSVQSVSAKFDELVQLMQRRGYVSAWNLTDQGRTLARIFHELDLVVAEALTDGLFDDLNAAELASLLSTFVYEFRRAEDPPRPIIPTTLASKWKTLQALSNKIAQDEESSGLSPHRSLDPGLMDVTFAWASGDELIDILNEDLTAGDFVRTMKQLIDLLRQISLVAQLSETRDAALAASQALLRGVVAASQGSVLQ</sequence>
<dbReference type="Gene3D" id="1.10.3380.30">
    <property type="match status" value="1"/>
</dbReference>